<evidence type="ECO:0000256" key="1">
    <source>
        <dbReference type="SAM" id="MobiDB-lite"/>
    </source>
</evidence>
<dbReference type="AlphaFoldDB" id="A0A0D0B6H3"/>
<accession>A0A0D0B6H3</accession>
<feature type="compositionally biased region" description="Polar residues" evidence="1">
    <location>
        <begin position="93"/>
        <end position="106"/>
    </location>
</feature>
<sequence>MVVLSTACRHTSCYGRRKLLLYFQTHPFHSGFVSCVDDAVTVKASHPSVTITRKKFSELPKRRVVADEHSLLSPSAKLQSPSNASVPNDPVIPSSSHLNITELSSDSLDRSVKSTQENAVVDEKQQPLKVLLSPTQLPTLQQ</sequence>
<reference evidence="3" key="2">
    <citation type="submission" date="2015-01" db="EMBL/GenBank/DDBJ databases">
        <title>Evolutionary Origins and Diversification of the Mycorrhizal Mutualists.</title>
        <authorList>
            <consortium name="DOE Joint Genome Institute"/>
            <consortium name="Mycorrhizal Genomics Consortium"/>
            <person name="Kohler A."/>
            <person name="Kuo A."/>
            <person name="Nagy L.G."/>
            <person name="Floudas D."/>
            <person name="Copeland A."/>
            <person name="Barry K.W."/>
            <person name="Cichocki N."/>
            <person name="Veneault-Fourrey C."/>
            <person name="LaButti K."/>
            <person name="Lindquist E.A."/>
            <person name="Lipzen A."/>
            <person name="Lundell T."/>
            <person name="Morin E."/>
            <person name="Murat C."/>
            <person name="Riley R."/>
            <person name="Ohm R."/>
            <person name="Sun H."/>
            <person name="Tunlid A."/>
            <person name="Henrissat B."/>
            <person name="Grigoriev I.V."/>
            <person name="Hibbett D.S."/>
            <person name="Martin F."/>
        </authorList>
    </citation>
    <scope>NUCLEOTIDE SEQUENCE [LARGE SCALE GENOMIC DNA]</scope>
    <source>
        <strain evidence="3">UH-Slu-Lm8-n1</strain>
    </source>
</reference>
<reference evidence="2 3" key="1">
    <citation type="submission" date="2014-04" db="EMBL/GenBank/DDBJ databases">
        <authorList>
            <consortium name="DOE Joint Genome Institute"/>
            <person name="Kuo A."/>
            <person name="Ruytinx J."/>
            <person name="Rineau F."/>
            <person name="Colpaert J."/>
            <person name="Kohler A."/>
            <person name="Nagy L.G."/>
            <person name="Floudas D."/>
            <person name="Copeland A."/>
            <person name="Barry K.W."/>
            <person name="Cichocki N."/>
            <person name="Veneault-Fourrey C."/>
            <person name="LaButti K."/>
            <person name="Lindquist E.A."/>
            <person name="Lipzen A."/>
            <person name="Lundell T."/>
            <person name="Morin E."/>
            <person name="Murat C."/>
            <person name="Sun H."/>
            <person name="Tunlid A."/>
            <person name="Henrissat B."/>
            <person name="Grigoriev I.V."/>
            <person name="Hibbett D.S."/>
            <person name="Martin F."/>
            <person name="Nordberg H.P."/>
            <person name="Cantor M.N."/>
            <person name="Hua S.X."/>
        </authorList>
    </citation>
    <scope>NUCLEOTIDE SEQUENCE [LARGE SCALE GENOMIC DNA]</scope>
    <source>
        <strain evidence="2 3">UH-Slu-Lm8-n1</strain>
    </source>
</reference>
<proteinExistence type="predicted"/>
<dbReference type="Proteomes" id="UP000054485">
    <property type="component" value="Unassembled WGS sequence"/>
</dbReference>
<evidence type="ECO:0000313" key="2">
    <source>
        <dbReference type="EMBL" id="KIK49656.1"/>
    </source>
</evidence>
<feature type="compositionally biased region" description="Polar residues" evidence="1">
    <location>
        <begin position="72"/>
        <end position="86"/>
    </location>
</feature>
<protein>
    <submittedName>
        <fullName evidence="2">Uncharacterized protein</fullName>
    </submittedName>
</protein>
<dbReference type="InParanoid" id="A0A0D0B6H3"/>
<keyword evidence="3" id="KW-1185">Reference proteome</keyword>
<gene>
    <name evidence="2" type="ORF">CY34DRAFT_797107</name>
</gene>
<name>A0A0D0B6H3_9AGAM</name>
<dbReference type="EMBL" id="KN835132">
    <property type="protein sequence ID" value="KIK49656.1"/>
    <property type="molecule type" value="Genomic_DNA"/>
</dbReference>
<feature type="region of interest" description="Disordered" evidence="1">
    <location>
        <begin position="70"/>
        <end position="142"/>
    </location>
</feature>
<feature type="compositionally biased region" description="Low complexity" evidence="1">
    <location>
        <begin position="131"/>
        <end position="142"/>
    </location>
</feature>
<organism evidence="2 3">
    <name type="scientific">Suillus luteus UH-Slu-Lm8-n1</name>
    <dbReference type="NCBI Taxonomy" id="930992"/>
    <lineage>
        <taxon>Eukaryota</taxon>
        <taxon>Fungi</taxon>
        <taxon>Dikarya</taxon>
        <taxon>Basidiomycota</taxon>
        <taxon>Agaricomycotina</taxon>
        <taxon>Agaricomycetes</taxon>
        <taxon>Agaricomycetidae</taxon>
        <taxon>Boletales</taxon>
        <taxon>Suillineae</taxon>
        <taxon>Suillaceae</taxon>
        <taxon>Suillus</taxon>
    </lineage>
</organism>
<evidence type="ECO:0000313" key="3">
    <source>
        <dbReference type="Proteomes" id="UP000054485"/>
    </source>
</evidence>
<dbReference type="HOGENOM" id="CLU_1817078_0_0_1"/>